<dbReference type="PANTHER" id="PTHR44167">
    <property type="entry name" value="OVARIAN-SPECIFIC SERINE/THREONINE-PROTEIN KINASE LOK-RELATED"/>
    <property type="match status" value="1"/>
</dbReference>
<gene>
    <name evidence="4" type="ORF">ACHAWO_006082</name>
</gene>
<dbReference type="PANTHER" id="PTHR44167:SF30">
    <property type="entry name" value="PHOSPHORYLASE KINASE"/>
    <property type="match status" value="1"/>
</dbReference>
<evidence type="ECO:0000313" key="4">
    <source>
        <dbReference type="EMBL" id="KAL3786466.1"/>
    </source>
</evidence>
<evidence type="ECO:0000256" key="1">
    <source>
        <dbReference type="PROSITE-ProRule" id="PRU10141"/>
    </source>
</evidence>
<evidence type="ECO:0000259" key="3">
    <source>
        <dbReference type="PROSITE" id="PS50011"/>
    </source>
</evidence>
<dbReference type="SUPFAM" id="SSF56112">
    <property type="entry name" value="Protein kinase-like (PK-like)"/>
    <property type="match status" value="1"/>
</dbReference>
<sequence length="464" mass="51418">MPCSDAETYHLTNLLSQVIEKYSPVQVLGRGGFGCVYMAKDKKQDLYVAIKMVDNDGYAKREALLLHELTTYSHPNIIKLLGCYKPSAATSNERTCLVLSLARGPTLNYILEKGGALSLCMAKTISRQLLSAVAFLHGHAVIHRDIQPCNIIVSGTSVEDELWWSDEVDVDGKVLGYIQRCHITLIDFGFARALSPDDLATDVGLDKVAKESEGPSPMESRQSKETEIICVNDSLQETSIHNLSKSRGRSLTRQNSNIDASQSHKPVRDLSALGHRDYAAPEIRSGLRRVSSFLTLNSSTHSKNNSSSNKPGEKKTQTKRALAGCVSSYGMVADSYSVGATIRYMVTGVPPQYNVDEFIASKNNLLKSFVRALKRRRQKNPKRSKTYRSSDELPNDVKELIRELTHYDSRKRATVRSAASYPWVLSDVAYSEHTQCPPSKHLGPILYLKCALDVDITADEDCSV</sequence>
<dbReference type="InterPro" id="IPR011009">
    <property type="entry name" value="Kinase-like_dom_sf"/>
</dbReference>
<feature type="compositionally biased region" description="Low complexity" evidence="2">
    <location>
        <begin position="296"/>
        <end position="310"/>
    </location>
</feature>
<dbReference type="Gene3D" id="1.10.510.10">
    <property type="entry name" value="Transferase(Phosphotransferase) domain 1"/>
    <property type="match status" value="1"/>
</dbReference>
<dbReference type="CDD" id="cd00180">
    <property type="entry name" value="PKc"/>
    <property type="match status" value="1"/>
</dbReference>
<keyword evidence="1" id="KW-0067">ATP-binding</keyword>
<feature type="domain" description="Protein kinase" evidence="3">
    <location>
        <begin position="22"/>
        <end position="424"/>
    </location>
</feature>
<feature type="binding site" evidence="1">
    <location>
        <position position="51"/>
    </location>
    <ligand>
        <name>ATP</name>
        <dbReference type="ChEBI" id="CHEBI:30616"/>
    </ligand>
</feature>
<protein>
    <recommendedName>
        <fullName evidence="3">Protein kinase domain-containing protein</fullName>
    </recommendedName>
</protein>
<dbReference type="Gene3D" id="3.30.200.20">
    <property type="entry name" value="Phosphorylase Kinase, domain 1"/>
    <property type="match status" value="1"/>
</dbReference>
<organism evidence="4 5">
    <name type="scientific">Cyclotella atomus</name>
    <dbReference type="NCBI Taxonomy" id="382360"/>
    <lineage>
        <taxon>Eukaryota</taxon>
        <taxon>Sar</taxon>
        <taxon>Stramenopiles</taxon>
        <taxon>Ochrophyta</taxon>
        <taxon>Bacillariophyta</taxon>
        <taxon>Coscinodiscophyceae</taxon>
        <taxon>Thalassiosirophycidae</taxon>
        <taxon>Stephanodiscales</taxon>
        <taxon>Stephanodiscaceae</taxon>
        <taxon>Cyclotella</taxon>
    </lineage>
</organism>
<proteinExistence type="predicted"/>
<dbReference type="InterPro" id="IPR017441">
    <property type="entry name" value="Protein_kinase_ATP_BS"/>
</dbReference>
<dbReference type="AlphaFoldDB" id="A0ABD3PGU3"/>
<evidence type="ECO:0000313" key="5">
    <source>
        <dbReference type="Proteomes" id="UP001530400"/>
    </source>
</evidence>
<keyword evidence="1" id="KW-0547">Nucleotide-binding</keyword>
<name>A0ABD3PGU3_9STRA</name>
<accession>A0ABD3PGU3</accession>
<dbReference type="PROSITE" id="PS50011">
    <property type="entry name" value="PROTEIN_KINASE_DOM"/>
    <property type="match status" value="1"/>
</dbReference>
<evidence type="ECO:0000256" key="2">
    <source>
        <dbReference type="SAM" id="MobiDB-lite"/>
    </source>
</evidence>
<comment type="caution">
    <text evidence="4">The sequence shown here is derived from an EMBL/GenBank/DDBJ whole genome shotgun (WGS) entry which is preliminary data.</text>
</comment>
<dbReference type="Proteomes" id="UP001530400">
    <property type="component" value="Unassembled WGS sequence"/>
</dbReference>
<feature type="region of interest" description="Disordered" evidence="2">
    <location>
        <begin position="296"/>
        <end position="319"/>
    </location>
</feature>
<dbReference type="EMBL" id="JALLPJ020000647">
    <property type="protein sequence ID" value="KAL3786466.1"/>
    <property type="molecule type" value="Genomic_DNA"/>
</dbReference>
<dbReference type="Pfam" id="PF00069">
    <property type="entry name" value="Pkinase"/>
    <property type="match status" value="1"/>
</dbReference>
<keyword evidence="5" id="KW-1185">Reference proteome</keyword>
<dbReference type="InterPro" id="IPR000719">
    <property type="entry name" value="Prot_kinase_dom"/>
</dbReference>
<dbReference type="PROSITE" id="PS00107">
    <property type="entry name" value="PROTEIN_KINASE_ATP"/>
    <property type="match status" value="1"/>
</dbReference>
<feature type="region of interest" description="Disordered" evidence="2">
    <location>
        <begin position="241"/>
        <end position="273"/>
    </location>
</feature>
<dbReference type="GO" id="GO:0005524">
    <property type="term" value="F:ATP binding"/>
    <property type="evidence" value="ECO:0007669"/>
    <property type="project" value="UniProtKB-UniRule"/>
</dbReference>
<reference evidence="4 5" key="1">
    <citation type="submission" date="2024-10" db="EMBL/GenBank/DDBJ databases">
        <title>Updated reference genomes for cyclostephanoid diatoms.</title>
        <authorList>
            <person name="Roberts W.R."/>
            <person name="Alverson A.J."/>
        </authorList>
    </citation>
    <scope>NUCLEOTIDE SEQUENCE [LARGE SCALE GENOMIC DNA]</scope>
    <source>
        <strain evidence="4 5">AJA010-31</strain>
    </source>
</reference>
<feature type="compositionally biased region" description="Polar residues" evidence="2">
    <location>
        <begin position="251"/>
        <end position="264"/>
    </location>
</feature>